<gene>
    <name evidence="1" type="ORF">SARC_10875</name>
</gene>
<organism evidence="1 2">
    <name type="scientific">Sphaeroforma arctica JP610</name>
    <dbReference type="NCBI Taxonomy" id="667725"/>
    <lineage>
        <taxon>Eukaryota</taxon>
        <taxon>Ichthyosporea</taxon>
        <taxon>Ichthyophonida</taxon>
        <taxon>Sphaeroforma</taxon>
    </lineage>
</organism>
<feature type="non-terminal residue" evidence="1">
    <location>
        <position position="1"/>
    </location>
</feature>
<keyword evidence="2" id="KW-1185">Reference proteome</keyword>
<dbReference type="GeneID" id="25911379"/>
<evidence type="ECO:0000313" key="2">
    <source>
        <dbReference type="Proteomes" id="UP000054560"/>
    </source>
</evidence>
<proteinExistence type="predicted"/>
<name>A0A0L0FIN7_9EUKA</name>
<dbReference type="RefSeq" id="XP_014150536.1">
    <property type="nucleotide sequence ID" value="XM_014295061.1"/>
</dbReference>
<dbReference type="Proteomes" id="UP000054560">
    <property type="component" value="Unassembled WGS sequence"/>
</dbReference>
<accession>A0A0L0FIN7</accession>
<sequence length="102" mass="11561">LYKSSTVPVVPPFGPSRRSNRNSTGNYNVNVRVYSATLSLNQNPHSPLKMDKNRLSHHTHVDKYTYLDVSRASPEQPAHAEVVESDLLKAYRTWQGLSTYFA</sequence>
<dbReference type="AlphaFoldDB" id="A0A0L0FIN7"/>
<reference evidence="1 2" key="1">
    <citation type="submission" date="2011-02" db="EMBL/GenBank/DDBJ databases">
        <title>The Genome Sequence of Sphaeroforma arctica JP610.</title>
        <authorList>
            <consortium name="The Broad Institute Genome Sequencing Platform"/>
            <person name="Russ C."/>
            <person name="Cuomo C."/>
            <person name="Young S.K."/>
            <person name="Zeng Q."/>
            <person name="Gargeya S."/>
            <person name="Alvarado L."/>
            <person name="Berlin A."/>
            <person name="Chapman S.B."/>
            <person name="Chen Z."/>
            <person name="Freedman E."/>
            <person name="Gellesch M."/>
            <person name="Goldberg J."/>
            <person name="Griggs A."/>
            <person name="Gujja S."/>
            <person name="Heilman E."/>
            <person name="Heiman D."/>
            <person name="Howarth C."/>
            <person name="Mehta T."/>
            <person name="Neiman D."/>
            <person name="Pearson M."/>
            <person name="Roberts A."/>
            <person name="Saif S."/>
            <person name="Shea T."/>
            <person name="Shenoy N."/>
            <person name="Sisk P."/>
            <person name="Stolte C."/>
            <person name="Sykes S."/>
            <person name="White J."/>
            <person name="Yandava C."/>
            <person name="Burger G."/>
            <person name="Gray M.W."/>
            <person name="Holland P.W.H."/>
            <person name="King N."/>
            <person name="Lang F.B.F."/>
            <person name="Roger A.J."/>
            <person name="Ruiz-Trillo I."/>
            <person name="Haas B."/>
            <person name="Nusbaum C."/>
            <person name="Birren B."/>
        </authorList>
    </citation>
    <scope>NUCLEOTIDE SEQUENCE [LARGE SCALE GENOMIC DNA]</scope>
    <source>
        <strain evidence="1 2">JP610</strain>
    </source>
</reference>
<protein>
    <submittedName>
        <fullName evidence="1">Uncharacterized protein</fullName>
    </submittedName>
</protein>
<dbReference type="EMBL" id="KQ243019">
    <property type="protein sequence ID" value="KNC76634.1"/>
    <property type="molecule type" value="Genomic_DNA"/>
</dbReference>
<evidence type="ECO:0000313" key="1">
    <source>
        <dbReference type="EMBL" id="KNC76634.1"/>
    </source>
</evidence>